<evidence type="ECO:0000259" key="1">
    <source>
        <dbReference type="Pfam" id="PF02121"/>
    </source>
</evidence>
<sequence>MVLVKEFRIRNNCTVDEYRIAQLFSVAKMSLNETGGGEGVEVLKNEPYDDEEHGKGQYTYKIYHLASRAPAIVRALAPKEALELHEEAWNGYPSCKTVTTSPWMGANFKMVTETMHLGDRGNTENALNASAETLAQREVVYLDVADDSEIAKSSYKKEEDPKEYKSAKTGRGPLKESDWAETCDPVMTCYKLVTVEFKWWGLQTTVEGLIMSYTRKAMLLMHRQLFCDTDEWHGMTIEQLRKMEEETAKTLLEKRHKELENKTDFS</sequence>
<dbReference type="GO" id="GO:0008526">
    <property type="term" value="F:phosphatidylinositol transfer activity"/>
    <property type="evidence" value="ECO:0007669"/>
    <property type="project" value="UniProtKB-ARBA"/>
</dbReference>
<feature type="domain" description="Phosphatidylinositol transfer protein N-terminal" evidence="1">
    <location>
        <begin position="2"/>
        <end position="248"/>
    </location>
</feature>
<organism evidence="2 3">
    <name type="scientific">Coemansia guatemalensis</name>
    <dbReference type="NCBI Taxonomy" id="2761395"/>
    <lineage>
        <taxon>Eukaryota</taxon>
        <taxon>Fungi</taxon>
        <taxon>Fungi incertae sedis</taxon>
        <taxon>Zoopagomycota</taxon>
        <taxon>Kickxellomycotina</taxon>
        <taxon>Kickxellomycetes</taxon>
        <taxon>Kickxellales</taxon>
        <taxon>Kickxellaceae</taxon>
        <taxon>Coemansia</taxon>
    </lineage>
</organism>
<gene>
    <name evidence="2" type="ORF">H4R20_004775</name>
</gene>
<dbReference type="Proteomes" id="UP001140094">
    <property type="component" value="Unassembled WGS sequence"/>
</dbReference>
<name>A0A9W8HRI6_9FUNG</name>
<evidence type="ECO:0000313" key="2">
    <source>
        <dbReference type="EMBL" id="KAJ2798567.1"/>
    </source>
</evidence>
<dbReference type="PANTHER" id="PTHR10658">
    <property type="entry name" value="PHOSPHATIDYLINOSITOL TRANSFER PROTEIN"/>
    <property type="match status" value="1"/>
</dbReference>
<dbReference type="FunFam" id="3.30.530.20:FF:000028">
    <property type="entry name" value="Phosphatidylinositol transfer protein 5"/>
    <property type="match status" value="1"/>
</dbReference>
<dbReference type="Pfam" id="PF02121">
    <property type="entry name" value="IP_trans"/>
    <property type="match status" value="1"/>
</dbReference>
<proteinExistence type="predicted"/>
<reference evidence="2" key="1">
    <citation type="submission" date="2022-07" db="EMBL/GenBank/DDBJ databases">
        <title>Phylogenomic reconstructions and comparative analyses of Kickxellomycotina fungi.</title>
        <authorList>
            <person name="Reynolds N.K."/>
            <person name="Stajich J.E."/>
            <person name="Barry K."/>
            <person name="Grigoriev I.V."/>
            <person name="Crous P."/>
            <person name="Smith M.E."/>
        </authorList>
    </citation>
    <scope>NUCLEOTIDE SEQUENCE</scope>
    <source>
        <strain evidence="2">NRRL 1565</strain>
    </source>
</reference>
<dbReference type="PRINTS" id="PR00391">
    <property type="entry name" value="PITRANSFER"/>
</dbReference>
<dbReference type="SUPFAM" id="SSF55961">
    <property type="entry name" value="Bet v1-like"/>
    <property type="match status" value="1"/>
</dbReference>
<dbReference type="EMBL" id="JANBUO010001365">
    <property type="protein sequence ID" value="KAJ2798567.1"/>
    <property type="molecule type" value="Genomic_DNA"/>
</dbReference>
<comment type="caution">
    <text evidence="2">The sequence shown here is derived from an EMBL/GenBank/DDBJ whole genome shotgun (WGS) entry which is preliminary data.</text>
</comment>
<accession>A0A9W8HRI6</accession>
<evidence type="ECO:0000313" key="3">
    <source>
        <dbReference type="Proteomes" id="UP001140094"/>
    </source>
</evidence>
<dbReference type="Gene3D" id="3.30.530.20">
    <property type="match status" value="1"/>
</dbReference>
<dbReference type="InterPro" id="IPR055261">
    <property type="entry name" value="PI_transfer_N"/>
</dbReference>
<dbReference type="GO" id="GO:0071944">
    <property type="term" value="C:cell periphery"/>
    <property type="evidence" value="ECO:0007669"/>
    <property type="project" value="UniProtKB-ARBA"/>
</dbReference>
<protein>
    <recommendedName>
        <fullName evidence="1">Phosphatidylinositol transfer protein N-terminal domain-containing protein</fullName>
    </recommendedName>
</protein>
<dbReference type="OrthoDB" id="18453at2759"/>
<dbReference type="InterPro" id="IPR001666">
    <property type="entry name" value="PI_transfer"/>
</dbReference>
<dbReference type="PANTHER" id="PTHR10658:SF11">
    <property type="entry name" value="VIBRATOR, ISOFORM B"/>
    <property type="match status" value="1"/>
</dbReference>
<keyword evidence="3" id="KW-1185">Reference proteome</keyword>
<dbReference type="AlphaFoldDB" id="A0A9W8HRI6"/>
<dbReference type="InterPro" id="IPR023393">
    <property type="entry name" value="START-like_dom_sf"/>
</dbReference>
<dbReference type="GO" id="GO:0005737">
    <property type="term" value="C:cytoplasm"/>
    <property type="evidence" value="ECO:0007669"/>
    <property type="project" value="UniProtKB-ARBA"/>
</dbReference>